<feature type="compositionally biased region" description="Basic and acidic residues" evidence="1">
    <location>
        <begin position="1"/>
        <end position="17"/>
    </location>
</feature>
<dbReference type="EMBL" id="AP003980">
    <property type="protein sequence ID" value="BAD21446.1"/>
    <property type="molecule type" value="Genomic_DNA"/>
</dbReference>
<accession>Q6KAI4</accession>
<evidence type="ECO:0000313" key="3">
    <source>
        <dbReference type="Proteomes" id="UP000000763"/>
    </source>
</evidence>
<reference evidence="3" key="1">
    <citation type="journal article" date="2005" name="Nature">
        <title>The map-based sequence of the rice genome.</title>
        <authorList>
            <consortium name="International rice genome sequencing project (IRGSP)"/>
            <person name="Matsumoto T."/>
            <person name="Wu J."/>
            <person name="Kanamori H."/>
            <person name="Katayose Y."/>
            <person name="Fujisawa M."/>
            <person name="Namiki N."/>
            <person name="Mizuno H."/>
            <person name="Yamamoto K."/>
            <person name="Antonio B.A."/>
            <person name="Baba T."/>
            <person name="Sakata K."/>
            <person name="Nagamura Y."/>
            <person name="Aoki H."/>
            <person name="Arikawa K."/>
            <person name="Arita K."/>
            <person name="Bito T."/>
            <person name="Chiden Y."/>
            <person name="Fujitsuka N."/>
            <person name="Fukunaka R."/>
            <person name="Hamada M."/>
            <person name="Harada C."/>
            <person name="Hayashi A."/>
            <person name="Hijishita S."/>
            <person name="Honda M."/>
            <person name="Hosokawa S."/>
            <person name="Ichikawa Y."/>
            <person name="Idonuma A."/>
            <person name="Iijima M."/>
            <person name="Ikeda M."/>
            <person name="Ikeno M."/>
            <person name="Ito K."/>
            <person name="Ito S."/>
            <person name="Ito T."/>
            <person name="Ito Y."/>
            <person name="Ito Y."/>
            <person name="Iwabuchi A."/>
            <person name="Kamiya K."/>
            <person name="Karasawa W."/>
            <person name="Kurita K."/>
            <person name="Katagiri S."/>
            <person name="Kikuta A."/>
            <person name="Kobayashi H."/>
            <person name="Kobayashi N."/>
            <person name="Machita K."/>
            <person name="Maehara T."/>
            <person name="Masukawa M."/>
            <person name="Mizubayashi T."/>
            <person name="Mukai Y."/>
            <person name="Nagasaki H."/>
            <person name="Nagata Y."/>
            <person name="Naito S."/>
            <person name="Nakashima M."/>
            <person name="Nakama Y."/>
            <person name="Nakamichi Y."/>
            <person name="Nakamura M."/>
            <person name="Meguro A."/>
            <person name="Negishi M."/>
            <person name="Ohta I."/>
            <person name="Ohta T."/>
            <person name="Okamoto M."/>
            <person name="Ono N."/>
            <person name="Saji S."/>
            <person name="Sakaguchi M."/>
            <person name="Sakai K."/>
            <person name="Shibata M."/>
            <person name="Shimokawa T."/>
            <person name="Song J."/>
            <person name="Takazaki Y."/>
            <person name="Terasawa K."/>
            <person name="Tsugane M."/>
            <person name="Tsuji K."/>
            <person name="Ueda S."/>
            <person name="Waki K."/>
            <person name="Yamagata H."/>
            <person name="Yamamoto M."/>
            <person name="Yamamoto S."/>
            <person name="Yamane H."/>
            <person name="Yoshiki S."/>
            <person name="Yoshihara R."/>
            <person name="Yukawa K."/>
            <person name="Zhong H."/>
            <person name="Yano M."/>
            <person name="Yuan Q."/>
            <person name="Ouyang S."/>
            <person name="Liu J."/>
            <person name="Jones K.M."/>
            <person name="Gansberger K."/>
            <person name="Moffat K."/>
            <person name="Hill J."/>
            <person name="Bera J."/>
            <person name="Fadrosh D."/>
            <person name="Jin S."/>
            <person name="Johri S."/>
            <person name="Kim M."/>
            <person name="Overton L."/>
            <person name="Reardon M."/>
            <person name="Tsitrin T."/>
            <person name="Vuong H."/>
            <person name="Weaver B."/>
            <person name="Ciecko A."/>
            <person name="Tallon L."/>
            <person name="Jackson J."/>
            <person name="Pai G."/>
            <person name="Aken S.V."/>
            <person name="Utterback T."/>
            <person name="Reidmuller S."/>
            <person name="Feldblyum T."/>
            <person name="Hsiao J."/>
            <person name="Zismann V."/>
            <person name="Iobst S."/>
            <person name="de Vazeille A.R."/>
            <person name="Buell C.R."/>
            <person name="Ying K."/>
            <person name="Li Y."/>
            <person name="Lu T."/>
            <person name="Huang Y."/>
            <person name="Zhao Q."/>
            <person name="Feng Q."/>
            <person name="Zhang L."/>
            <person name="Zhu J."/>
            <person name="Weng Q."/>
            <person name="Mu J."/>
            <person name="Lu Y."/>
            <person name="Fan D."/>
            <person name="Liu Y."/>
            <person name="Guan J."/>
            <person name="Zhang Y."/>
            <person name="Yu S."/>
            <person name="Liu X."/>
            <person name="Zhang Y."/>
            <person name="Hong G."/>
            <person name="Han B."/>
            <person name="Choisne N."/>
            <person name="Demange N."/>
            <person name="Orjeda G."/>
            <person name="Samain S."/>
            <person name="Cattolico L."/>
            <person name="Pelletier E."/>
            <person name="Couloux A."/>
            <person name="Segurens B."/>
            <person name="Wincker P."/>
            <person name="D'Hont A."/>
            <person name="Scarpelli C."/>
            <person name="Weissenbach J."/>
            <person name="Salanoubat M."/>
            <person name="Quetier F."/>
            <person name="Yu Y."/>
            <person name="Kim H.R."/>
            <person name="Rambo T."/>
            <person name="Currie J."/>
            <person name="Collura K."/>
            <person name="Luo M."/>
            <person name="Yang T."/>
            <person name="Ammiraju J.S.S."/>
            <person name="Engler F."/>
            <person name="Soderlund C."/>
            <person name="Wing R.A."/>
            <person name="Palmer L.E."/>
            <person name="de la Bastide M."/>
            <person name="Spiegel L."/>
            <person name="Nascimento L."/>
            <person name="Zutavern T."/>
            <person name="O'Shaughnessy A."/>
            <person name="Dike S."/>
            <person name="Dedhia N."/>
            <person name="Preston R."/>
            <person name="Balija V."/>
            <person name="McCombie W.R."/>
            <person name="Chow T."/>
            <person name="Chen H."/>
            <person name="Chung M."/>
            <person name="Chen C."/>
            <person name="Shaw J."/>
            <person name="Wu H."/>
            <person name="Hsiao K."/>
            <person name="Chao Y."/>
            <person name="Chu M."/>
            <person name="Cheng C."/>
            <person name="Hour A."/>
            <person name="Lee P."/>
            <person name="Lin S."/>
            <person name="Lin Y."/>
            <person name="Liou J."/>
            <person name="Liu S."/>
            <person name="Hsing Y."/>
            <person name="Raghuvanshi S."/>
            <person name="Mohanty A."/>
            <person name="Bharti A.K."/>
            <person name="Gaur A."/>
            <person name="Gupta V."/>
            <person name="Kumar D."/>
            <person name="Ravi V."/>
            <person name="Vij S."/>
            <person name="Kapur A."/>
            <person name="Khurana P."/>
            <person name="Khurana P."/>
            <person name="Khurana J.P."/>
            <person name="Tyagi A.K."/>
            <person name="Gaikwad K."/>
            <person name="Singh A."/>
            <person name="Dalal V."/>
            <person name="Srivastava S."/>
            <person name="Dixit A."/>
            <person name="Pal A.K."/>
            <person name="Ghazi I.A."/>
            <person name="Yadav M."/>
            <person name="Pandit A."/>
            <person name="Bhargava A."/>
            <person name="Sureshbabu K."/>
            <person name="Batra K."/>
            <person name="Sharma T.R."/>
            <person name="Mohapatra T."/>
            <person name="Singh N.K."/>
            <person name="Messing J."/>
            <person name="Nelson A.B."/>
            <person name="Fuks G."/>
            <person name="Kavchok S."/>
            <person name="Keizer G."/>
            <person name="Linton E."/>
            <person name="Llaca V."/>
            <person name="Song R."/>
            <person name="Tanyolac B."/>
            <person name="Young S."/>
            <person name="Ho-Il K."/>
            <person name="Hahn J.H."/>
            <person name="Sangsakoo G."/>
            <person name="Vanavichit A."/>
            <person name="de Mattos Luiz.A.T."/>
            <person name="Zimmer P.D."/>
            <person name="Malone G."/>
            <person name="Dellagostin O."/>
            <person name="de Oliveira A.C."/>
            <person name="Bevan M."/>
            <person name="Bancroft I."/>
            <person name="Minx P."/>
            <person name="Cordum H."/>
            <person name="Wilson R."/>
            <person name="Cheng Z."/>
            <person name="Jin W."/>
            <person name="Jiang J."/>
            <person name="Leong S.A."/>
            <person name="Iwama H."/>
            <person name="Gojobori T."/>
            <person name="Itoh T."/>
            <person name="Niimura Y."/>
            <person name="Fujii Y."/>
            <person name="Habara T."/>
            <person name="Sakai H."/>
            <person name="Sato Y."/>
            <person name="Wilson G."/>
            <person name="Kumar K."/>
            <person name="McCouch S."/>
            <person name="Juretic N."/>
            <person name="Hoen D."/>
            <person name="Wright S."/>
            <person name="Bruskiewich R."/>
            <person name="Bureau T."/>
            <person name="Miyao A."/>
            <person name="Hirochika H."/>
            <person name="Nishikawa T."/>
            <person name="Kadowaki K."/>
            <person name="Sugiura M."/>
            <person name="Burr B."/>
            <person name="Sasaki T."/>
        </authorList>
    </citation>
    <scope>NUCLEOTIDE SEQUENCE [LARGE SCALE GENOMIC DNA]</scope>
    <source>
        <strain evidence="3">cv. Nipponbare</strain>
    </source>
</reference>
<proteinExistence type="predicted"/>
<feature type="region of interest" description="Disordered" evidence="1">
    <location>
        <begin position="1"/>
        <end position="24"/>
    </location>
</feature>
<reference evidence="3" key="2">
    <citation type="journal article" date="2008" name="Nucleic Acids Res.">
        <title>The rice annotation project database (RAP-DB): 2008 update.</title>
        <authorList>
            <consortium name="The rice annotation project (RAP)"/>
        </authorList>
    </citation>
    <scope>GENOME REANNOTATION</scope>
    <source>
        <strain evidence="3">cv. Nipponbare</strain>
    </source>
</reference>
<evidence type="ECO:0000256" key="1">
    <source>
        <dbReference type="SAM" id="MobiDB-lite"/>
    </source>
</evidence>
<sequence>MCSFSDGEKLHLSRFSDAKSQTSSSKARMMASSWVLLQQCSVNALAILWIIPLNGIRQQEGLNFKSLQQYKSHVLFDLFAERKWDTLRLCLDLGV</sequence>
<protein>
    <submittedName>
        <fullName evidence="2">Uncharacterized protein</fullName>
    </submittedName>
</protein>
<organism evidence="2 3">
    <name type="scientific">Oryza sativa subsp. japonica</name>
    <name type="common">Rice</name>
    <dbReference type="NCBI Taxonomy" id="39947"/>
    <lineage>
        <taxon>Eukaryota</taxon>
        <taxon>Viridiplantae</taxon>
        <taxon>Streptophyta</taxon>
        <taxon>Embryophyta</taxon>
        <taxon>Tracheophyta</taxon>
        <taxon>Spermatophyta</taxon>
        <taxon>Magnoliopsida</taxon>
        <taxon>Liliopsida</taxon>
        <taxon>Poales</taxon>
        <taxon>Poaceae</taxon>
        <taxon>BOP clade</taxon>
        <taxon>Oryzoideae</taxon>
        <taxon>Oryzeae</taxon>
        <taxon>Oryzinae</taxon>
        <taxon>Oryza</taxon>
        <taxon>Oryza sativa</taxon>
    </lineage>
</organism>
<dbReference type="AlphaFoldDB" id="Q6KAI4"/>
<evidence type="ECO:0000313" key="2">
    <source>
        <dbReference type="EMBL" id="BAD21446.1"/>
    </source>
</evidence>
<gene>
    <name evidence="2" type="primary">OJ1014_H03.9</name>
</gene>
<name>Q6KAI4_ORYSJ</name>
<dbReference type="Proteomes" id="UP000000763">
    <property type="component" value="Chromosome 2"/>
</dbReference>